<keyword evidence="8" id="KW-1185">Reference proteome</keyword>
<evidence type="ECO:0000313" key="7">
    <source>
        <dbReference type="EMBL" id="TQV80193.1"/>
    </source>
</evidence>
<dbReference type="AlphaFoldDB" id="A0A545TSJ7"/>
<dbReference type="EMBL" id="VHSG01000010">
    <property type="protein sequence ID" value="TQV80193.1"/>
    <property type="molecule type" value="Genomic_DNA"/>
</dbReference>
<keyword evidence="4 5" id="KW-0472">Membrane</keyword>
<dbReference type="RefSeq" id="WP_142904292.1">
    <property type="nucleotide sequence ID" value="NZ_ML660092.1"/>
</dbReference>
<evidence type="ECO:0000313" key="8">
    <source>
        <dbReference type="Proteomes" id="UP000319732"/>
    </source>
</evidence>
<name>A0A545TSJ7_9GAMM</name>
<feature type="transmembrane region" description="Helical" evidence="5">
    <location>
        <begin position="114"/>
        <end position="133"/>
    </location>
</feature>
<protein>
    <submittedName>
        <fullName evidence="7">YIP1 family protein</fullName>
    </submittedName>
</protein>
<comment type="caution">
    <text evidence="7">The sequence shown here is derived from an EMBL/GenBank/DDBJ whole genome shotgun (WGS) entry which is preliminary data.</text>
</comment>
<feature type="transmembrane region" description="Helical" evidence="5">
    <location>
        <begin position="28"/>
        <end position="51"/>
    </location>
</feature>
<evidence type="ECO:0000256" key="3">
    <source>
        <dbReference type="ARBA" id="ARBA00022989"/>
    </source>
</evidence>
<dbReference type="Proteomes" id="UP000319732">
    <property type="component" value="Unassembled WGS sequence"/>
</dbReference>
<dbReference type="Pfam" id="PF04893">
    <property type="entry name" value="Yip1"/>
    <property type="match status" value="1"/>
</dbReference>
<dbReference type="GO" id="GO:0016020">
    <property type="term" value="C:membrane"/>
    <property type="evidence" value="ECO:0007669"/>
    <property type="project" value="UniProtKB-SubCell"/>
</dbReference>
<evidence type="ECO:0000256" key="1">
    <source>
        <dbReference type="ARBA" id="ARBA00004141"/>
    </source>
</evidence>
<feature type="transmembrane region" description="Helical" evidence="5">
    <location>
        <begin position="170"/>
        <end position="197"/>
    </location>
</feature>
<comment type="subcellular location">
    <subcellularLocation>
        <location evidence="1">Membrane</location>
        <topology evidence="1">Multi-pass membrane protein</topology>
    </subcellularLocation>
</comment>
<reference evidence="7 8" key="1">
    <citation type="submission" date="2019-06" db="EMBL/GenBank/DDBJ databases">
        <title>Whole genome sequence for Cellvibrionaceae sp. R142.</title>
        <authorList>
            <person name="Wang G."/>
        </authorList>
    </citation>
    <scope>NUCLEOTIDE SEQUENCE [LARGE SCALE GENOMIC DNA]</scope>
    <source>
        <strain evidence="7 8">R142</strain>
    </source>
</reference>
<proteinExistence type="predicted"/>
<keyword evidence="3 5" id="KW-1133">Transmembrane helix</keyword>
<gene>
    <name evidence="7" type="ORF">FKG94_11050</name>
</gene>
<accession>A0A545TSJ7</accession>
<evidence type="ECO:0000259" key="6">
    <source>
        <dbReference type="Pfam" id="PF04893"/>
    </source>
</evidence>
<feature type="domain" description="Yip1" evidence="6">
    <location>
        <begin position="9"/>
        <end position="186"/>
    </location>
</feature>
<keyword evidence="2 5" id="KW-0812">Transmembrane</keyword>
<feature type="transmembrane region" description="Helical" evidence="5">
    <location>
        <begin position="139"/>
        <end position="158"/>
    </location>
</feature>
<evidence type="ECO:0000256" key="5">
    <source>
        <dbReference type="SAM" id="Phobius"/>
    </source>
</evidence>
<dbReference type="InterPro" id="IPR006977">
    <property type="entry name" value="Yip1_dom"/>
</dbReference>
<organism evidence="7 8">
    <name type="scientific">Exilibacterium tricleocarpae</name>
    <dbReference type="NCBI Taxonomy" id="2591008"/>
    <lineage>
        <taxon>Bacteria</taxon>
        <taxon>Pseudomonadati</taxon>
        <taxon>Pseudomonadota</taxon>
        <taxon>Gammaproteobacteria</taxon>
        <taxon>Cellvibrionales</taxon>
        <taxon>Cellvibrionaceae</taxon>
        <taxon>Exilibacterium</taxon>
    </lineage>
</organism>
<feature type="transmembrane region" description="Helical" evidence="5">
    <location>
        <begin position="71"/>
        <end position="93"/>
    </location>
</feature>
<sequence length="205" mass="22409">MAILEHTLGILLHPDSEWKAIRNERHSFLQVFVSHVPILALIPCLSFYYGVTQVGWSIGGGDPVKLTAGSALSLCVLTYIAMLLGVLVLGEFINWMAKTYGVSDDAKTRHYEGTALAVYITVPVFLVGIFGVYPEMWLNATVTILAGCYSVYLVYEGIPILMNIPKERAFMYASSVVTVGLVMLVVVRVGSVILWGVGFGPVYVD</sequence>
<evidence type="ECO:0000256" key="2">
    <source>
        <dbReference type="ARBA" id="ARBA00022692"/>
    </source>
</evidence>
<evidence type="ECO:0000256" key="4">
    <source>
        <dbReference type="ARBA" id="ARBA00023136"/>
    </source>
</evidence>
<dbReference type="OrthoDB" id="9808452at2"/>